<dbReference type="Proteomes" id="UP000724874">
    <property type="component" value="Unassembled WGS sequence"/>
</dbReference>
<gene>
    <name evidence="2" type="ORF">CPB84DRAFT_1795556</name>
</gene>
<evidence type="ECO:0000313" key="3">
    <source>
        <dbReference type="Proteomes" id="UP000724874"/>
    </source>
</evidence>
<organism evidence="2 3">
    <name type="scientific">Gymnopilus junonius</name>
    <name type="common">Spectacular rustgill mushroom</name>
    <name type="synonym">Gymnopilus spectabilis subsp. junonius</name>
    <dbReference type="NCBI Taxonomy" id="109634"/>
    <lineage>
        <taxon>Eukaryota</taxon>
        <taxon>Fungi</taxon>
        <taxon>Dikarya</taxon>
        <taxon>Basidiomycota</taxon>
        <taxon>Agaricomycotina</taxon>
        <taxon>Agaricomycetes</taxon>
        <taxon>Agaricomycetidae</taxon>
        <taxon>Agaricales</taxon>
        <taxon>Agaricineae</taxon>
        <taxon>Hymenogastraceae</taxon>
        <taxon>Gymnopilus</taxon>
    </lineage>
</organism>
<name>A0A9P5THI9_GYMJU</name>
<sequence length="70" mass="7640">MTTRLFFAPIYAFVVLTFAMFIHWQVTNAQVTCPLNVPGETPHCPAGFRCCLGNSPGVGICHPVRDTCAL</sequence>
<dbReference type="EMBL" id="JADNYJ010000177">
    <property type="protein sequence ID" value="KAF8876888.1"/>
    <property type="molecule type" value="Genomic_DNA"/>
</dbReference>
<accession>A0A9P5THI9</accession>
<evidence type="ECO:0000256" key="1">
    <source>
        <dbReference type="SAM" id="SignalP"/>
    </source>
</evidence>
<keyword evidence="1" id="KW-0732">Signal</keyword>
<feature type="signal peptide" evidence="1">
    <location>
        <begin position="1"/>
        <end position="29"/>
    </location>
</feature>
<keyword evidence="3" id="KW-1185">Reference proteome</keyword>
<evidence type="ECO:0000313" key="2">
    <source>
        <dbReference type="EMBL" id="KAF8876888.1"/>
    </source>
</evidence>
<protein>
    <submittedName>
        <fullName evidence="2">Uncharacterized protein</fullName>
    </submittedName>
</protein>
<feature type="chain" id="PRO_5040387475" evidence="1">
    <location>
        <begin position="30"/>
        <end position="70"/>
    </location>
</feature>
<proteinExistence type="predicted"/>
<reference evidence="2" key="1">
    <citation type="submission" date="2020-11" db="EMBL/GenBank/DDBJ databases">
        <authorList>
            <consortium name="DOE Joint Genome Institute"/>
            <person name="Ahrendt S."/>
            <person name="Riley R."/>
            <person name="Andreopoulos W."/>
            <person name="LaButti K."/>
            <person name="Pangilinan J."/>
            <person name="Ruiz-duenas F.J."/>
            <person name="Barrasa J.M."/>
            <person name="Sanchez-Garcia M."/>
            <person name="Camarero S."/>
            <person name="Miyauchi S."/>
            <person name="Serrano A."/>
            <person name="Linde D."/>
            <person name="Babiker R."/>
            <person name="Drula E."/>
            <person name="Ayuso-Fernandez I."/>
            <person name="Pacheco R."/>
            <person name="Padilla G."/>
            <person name="Ferreira P."/>
            <person name="Barriuso J."/>
            <person name="Kellner H."/>
            <person name="Castanera R."/>
            <person name="Alfaro M."/>
            <person name="Ramirez L."/>
            <person name="Pisabarro A.G."/>
            <person name="Kuo A."/>
            <person name="Tritt A."/>
            <person name="Lipzen A."/>
            <person name="He G."/>
            <person name="Yan M."/>
            <person name="Ng V."/>
            <person name="Cullen D."/>
            <person name="Martin F."/>
            <person name="Rosso M.-N."/>
            <person name="Henrissat B."/>
            <person name="Hibbett D."/>
            <person name="Martinez A.T."/>
            <person name="Grigoriev I.V."/>
        </authorList>
    </citation>
    <scope>NUCLEOTIDE SEQUENCE</scope>
    <source>
        <strain evidence="2">AH 44721</strain>
    </source>
</reference>
<comment type="caution">
    <text evidence="2">The sequence shown here is derived from an EMBL/GenBank/DDBJ whole genome shotgun (WGS) entry which is preliminary data.</text>
</comment>
<dbReference type="AlphaFoldDB" id="A0A9P5THI9"/>